<accession>X1FIP0</accession>
<dbReference type="InterPro" id="IPR015946">
    <property type="entry name" value="KH_dom-like_a/b"/>
</dbReference>
<comment type="caution">
    <text evidence="1">The sequence shown here is derived from an EMBL/GenBank/DDBJ whole genome shotgun (WGS) entry which is preliminary data.</text>
</comment>
<reference evidence="1" key="1">
    <citation type="journal article" date="2014" name="Front. Microbiol.">
        <title>High frequency of phylogenetically diverse reductive dehalogenase-homologous genes in deep subseafloor sedimentary metagenomes.</title>
        <authorList>
            <person name="Kawai M."/>
            <person name="Futagami T."/>
            <person name="Toyoda A."/>
            <person name="Takaki Y."/>
            <person name="Nishi S."/>
            <person name="Hori S."/>
            <person name="Arai W."/>
            <person name="Tsubouchi T."/>
            <person name="Morono Y."/>
            <person name="Uchiyama I."/>
            <person name="Ito T."/>
            <person name="Fujiyama A."/>
            <person name="Inagaki F."/>
            <person name="Takami H."/>
        </authorList>
    </citation>
    <scope>NUCLEOTIDE SEQUENCE</scope>
    <source>
        <strain evidence="1">Expedition CK06-06</strain>
    </source>
</reference>
<sequence>MGIAIGRDGKNMQALEYIINLIGKRKKLLCRNVTIDIKDYRKKKISNIKKTAVIMAKKAISEGRKIVRSIITMP</sequence>
<dbReference type="AlphaFoldDB" id="X1FIP0"/>
<gene>
    <name evidence="1" type="ORF">S03H2_06926</name>
</gene>
<dbReference type="EMBL" id="BARU01003118">
    <property type="protein sequence ID" value="GAH20643.1"/>
    <property type="molecule type" value="Genomic_DNA"/>
</dbReference>
<dbReference type="Gene3D" id="3.30.300.20">
    <property type="match status" value="1"/>
</dbReference>
<name>X1FIP0_9ZZZZ</name>
<protein>
    <submittedName>
        <fullName evidence="1">Uncharacterized protein</fullName>
    </submittedName>
</protein>
<proteinExistence type="predicted"/>
<organism evidence="1">
    <name type="scientific">marine sediment metagenome</name>
    <dbReference type="NCBI Taxonomy" id="412755"/>
    <lineage>
        <taxon>unclassified sequences</taxon>
        <taxon>metagenomes</taxon>
        <taxon>ecological metagenomes</taxon>
    </lineage>
</organism>
<evidence type="ECO:0000313" key="1">
    <source>
        <dbReference type="EMBL" id="GAH20643.1"/>
    </source>
</evidence>